<feature type="transmembrane region" description="Helical" evidence="1">
    <location>
        <begin position="361"/>
        <end position="381"/>
    </location>
</feature>
<evidence type="ECO:0000256" key="1">
    <source>
        <dbReference type="SAM" id="Phobius"/>
    </source>
</evidence>
<organism evidence="2 3">
    <name type="scientific">Luteimicrobium subarcticum</name>
    <dbReference type="NCBI Taxonomy" id="620910"/>
    <lineage>
        <taxon>Bacteria</taxon>
        <taxon>Bacillati</taxon>
        <taxon>Actinomycetota</taxon>
        <taxon>Actinomycetes</taxon>
        <taxon>Micrococcales</taxon>
        <taxon>Luteimicrobium</taxon>
    </lineage>
</organism>
<evidence type="ECO:0000313" key="3">
    <source>
        <dbReference type="Proteomes" id="UP000231586"/>
    </source>
</evidence>
<accession>A0A2M8WR39</accession>
<dbReference type="EMBL" id="PGTZ01000008">
    <property type="protein sequence ID" value="PJI93410.1"/>
    <property type="molecule type" value="Genomic_DNA"/>
</dbReference>
<keyword evidence="1" id="KW-0472">Membrane</keyword>
<feature type="transmembrane region" description="Helical" evidence="1">
    <location>
        <begin position="224"/>
        <end position="241"/>
    </location>
</feature>
<keyword evidence="1" id="KW-1133">Transmembrane helix</keyword>
<comment type="caution">
    <text evidence="2">The sequence shown here is derived from an EMBL/GenBank/DDBJ whole genome shotgun (WGS) entry which is preliminary data.</text>
</comment>
<feature type="transmembrane region" description="Helical" evidence="1">
    <location>
        <begin position="97"/>
        <end position="122"/>
    </location>
</feature>
<name>A0A2M8WR39_9MICO</name>
<feature type="transmembrane region" description="Helical" evidence="1">
    <location>
        <begin position="296"/>
        <end position="313"/>
    </location>
</feature>
<gene>
    <name evidence="2" type="ORF">CLV34_1981</name>
</gene>
<feature type="transmembrane region" description="Helical" evidence="1">
    <location>
        <begin position="198"/>
        <end position="217"/>
    </location>
</feature>
<feature type="transmembrane region" description="Helical" evidence="1">
    <location>
        <begin position="393"/>
        <end position="414"/>
    </location>
</feature>
<feature type="transmembrane region" description="Helical" evidence="1">
    <location>
        <begin position="546"/>
        <end position="566"/>
    </location>
</feature>
<sequence length="703" mass="74598">MKHEPVAVQDSPSAGPAVRRAVSRGRRVGLGARSAAAVTGLPDRLPLAFFAVSVVVGAGVLFGVFRPWLVLPVAAASVVATWRWVPSRFPVAGRGFAGSMAAVVLSLAWFVAQLPVVSQYVVVSRDPGFLTLEGLWLRTHASPDLPLDAATRLAAQVPGVSAGMQAYTPSGDVIQVQAQKLVPGLLASVGWLLGERGVLLGGLVIGVVALLTLYGFGRRMVGPLWALVPVAALVLSVPWAAFTRSAYTEPTTIVLVFGGLTVAWSALERRSAGRLALAGAMVGAAALARVDSTAQVVGLVLALGLASACAWDLTGDRWLLRGWAFATLAGTVGVAVGLVDLAWHSASYLDEHSSQTASLDAVLVVAIAGAAAVHVPLLRRWGRARLLWHRRGLATVTVVVVVAVAAFLISRPWWLVERHGTVGVGAATVVEVWQAHAGKAVDPARTYDEMSVTWLSWYYGWAAVLLGFGGIALAGYRAVARRDARLLTFLGVVMAPSAMYLWRVSITPDQVWAMRRFLPVTIPGLLLGATFLLATLWAGRRRWARVVAVAGTVATLVFPLFTWGSLYGVREQGGRLDEARAVCAAVGDRPVVLVAPRLPYLATIRTLCDTQVVSVDAPSRATLAELRRRLGDDTAVVVMNKGEVAWDGTEPMPVSQTRVTQWAQNLYRRPSAGWSAWSVVEVGSVQPDGSVAPLSQVSRVDQG</sequence>
<feature type="transmembrane region" description="Helical" evidence="1">
    <location>
        <begin position="247"/>
        <end position="267"/>
    </location>
</feature>
<evidence type="ECO:0000313" key="2">
    <source>
        <dbReference type="EMBL" id="PJI93410.1"/>
    </source>
</evidence>
<feature type="transmembrane region" description="Helical" evidence="1">
    <location>
        <begin position="517"/>
        <end position="539"/>
    </location>
</feature>
<dbReference type="AlphaFoldDB" id="A0A2M8WR39"/>
<reference evidence="2 3" key="1">
    <citation type="submission" date="2017-11" db="EMBL/GenBank/DDBJ databases">
        <title>Genomic Encyclopedia of Archaeal and Bacterial Type Strains, Phase II (KMG-II): From Individual Species to Whole Genera.</title>
        <authorList>
            <person name="Goeker M."/>
        </authorList>
    </citation>
    <scope>NUCLEOTIDE SEQUENCE [LARGE SCALE GENOMIC DNA]</scope>
    <source>
        <strain evidence="2 3">DSM 22413</strain>
    </source>
</reference>
<proteinExistence type="predicted"/>
<dbReference type="RefSeq" id="WP_100350103.1">
    <property type="nucleotide sequence ID" value="NZ_PGTZ01000008.1"/>
</dbReference>
<keyword evidence="1" id="KW-0812">Transmembrane</keyword>
<feature type="transmembrane region" description="Helical" evidence="1">
    <location>
        <begin position="486"/>
        <end position="505"/>
    </location>
</feature>
<dbReference type="OrthoDB" id="5196235at2"/>
<keyword evidence="3" id="KW-1185">Reference proteome</keyword>
<feature type="transmembrane region" description="Helical" evidence="1">
    <location>
        <begin position="274"/>
        <end position="290"/>
    </location>
</feature>
<feature type="transmembrane region" description="Helical" evidence="1">
    <location>
        <begin position="458"/>
        <end position="479"/>
    </location>
</feature>
<protein>
    <recommendedName>
        <fullName evidence="4">Dolichyl-phosphate-mannose-protein mannosyltransferase</fullName>
    </recommendedName>
</protein>
<feature type="transmembrane region" description="Helical" evidence="1">
    <location>
        <begin position="45"/>
        <end position="62"/>
    </location>
</feature>
<feature type="transmembrane region" description="Helical" evidence="1">
    <location>
        <begin position="320"/>
        <end position="341"/>
    </location>
</feature>
<evidence type="ECO:0008006" key="4">
    <source>
        <dbReference type="Google" id="ProtNLM"/>
    </source>
</evidence>
<dbReference type="Proteomes" id="UP000231586">
    <property type="component" value="Unassembled WGS sequence"/>
</dbReference>